<dbReference type="InterPro" id="IPR029058">
    <property type="entry name" value="AB_hydrolase_fold"/>
</dbReference>
<dbReference type="PANTHER" id="PTHR36513">
    <property type="entry name" value="ABC TRANSMEMBRANE TYPE-1 DOMAIN-CONTAINING PROTEIN"/>
    <property type="match status" value="1"/>
</dbReference>
<keyword evidence="2" id="KW-1185">Reference proteome</keyword>
<dbReference type="AlphaFoldDB" id="A0A8T0GTF0"/>
<dbReference type="SUPFAM" id="SSF53474">
    <property type="entry name" value="alpha/beta-Hydrolases"/>
    <property type="match status" value="1"/>
</dbReference>
<sequence length="635" mass="71030">MNLSRPRRPHFLLGGAAIALTWATASLLNSKRQQQEQRLPQQLLPRFFLLQSLLEKVDELGTTCSKDDWLAFYNELKDVLKKALDAIQKVIPAQPGAVVAQRSVEQVTRVIDEKLLRLIQSKPTLAEALDEDVPSNHQTWSDFVALKLTRDEKLKEIFEAELGGDGYHQTELLKNCQKLVKELIRQLHEVNKASFGGATRNNITGIEGISQTPPQRDNCSIDDLTSANVPRRPHLGKCTSGSTPVMEHDYDITKILYATDRQFTEDGISNGVTRKLCCSSCKSWLQYGMMEVAIPRKHVTGKLEAPLGSEEADPSKHVIILSMDTKPRHNKTEFLEMANEHVLKAKKSSPISSNSAADILIFVHGFRSTLTKAVKRAAQLKKDLEFQGIVILYSWSSQGTPWGYFQDEKNVRKTVLPLDDFIYTITHQVTEANKVHLMAHSMGNRALVRALTRHFKNLAGDELVRKPRVPLSQVVFAAADETHQRFLDLVETLKDFKGKLLWNSTQDSSPNSNSGSVDGGLPTLTVYCSTDDTALQASRSLHLQVTPRLGDLRSYLRGNDVALLDEFVDVVDATGVGLSNFQHSYFCDVGQVLTDLKAVLQCHRAAARIGSTVHRASNKELKAYYSFRKQKSFDD</sequence>
<reference evidence="1" key="1">
    <citation type="submission" date="2020-06" db="EMBL/GenBank/DDBJ databases">
        <title>WGS assembly of Ceratodon purpureus strain R40.</title>
        <authorList>
            <person name="Carey S.B."/>
            <person name="Jenkins J."/>
            <person name="Shu S."/>
            <person name="Lovell J.T."/>
            <person name="Sreedasyam A."/>
            <person name="Maumus F."/>
            <person name="Tiley G.P."/>
            <person name="Fernandez-Pozo N."/>
            <person name="Barry K."/>
            <person name="Chen C."/>
            <person name="Wang M."/>
            <person name="Lipzen A."/>
            <person name="Daum C."/>
            <person name="Saski C.A."/>
            <person name="Payton A.C."/>
            <person name="Mcbreen J.C."/>
            <person name="Conrad R.E."/>
            <person name="Kollar L.M."/>
            <person name="Olsson S."/>
            <person name="Huttunen S."/>
            <person name="Landis J.B."/>
            <person name="Wickett N.J."/>
            <person name="Johnson M.G."/>
            <person name="Rensing S.A."/>
            <person name="Grimwood J."/>
            <person name="Schmutz J."/>
            <person name="Mcdaniel S.F."/>
        </authorList>
    </citation>
    <scope>NUCLEOTIDE SEQUENCE</scope>
    <source>
        <strain evidence="1">R40</strain>
    </source>
</reference>
<gene>
    <name evidence="1" type="ORF">KC19_9G125600</name>
</gene>
<dbReference type="InterPro" id="IPR010297">
    <property type="entry name" value="DUF900_hydrolase"/>
</dbReference>
<dbReference type="Pfam" id="PF05990">
    <property type="entry name" value="DUF900"/>
    <property type="match status" value="1"/>
</dbReference>
<dbReference type="Gene3D" id="3.40.50.1820">
    <property type="entry name" value="alpha/beta hydrolase"/>
    <property type="match status" value="1"/>
</dbReference>
<comment type="caution">
    <text evidence="1">The sequence shown here is derived from an EMBL/GenBank/DDBJ whole genome shotgun (WGS) entry which is preliminary data.</text>
</comment>
<protein>
    <submittedName>
        <fullName evidence="1">Uncharacterized protein</fullName>
    </submittedName>
</protein>
<organism evidence="1 2">
    <name type="scientific">Ceratodon purpureus</name>
    <name type="common">Fire moss</name>
    <name type="synonym">Dicranum purpureum</name>
    <dbReference type="NCBI Taxonomy" id="3225"/>
    <lineage>
        <taxon>Eukaryota</taxon>
        <taxon>Viridiplantae</taxon>
        <taxon>Streptophyta</taxon>
        <taxon>Embryophyta</taxon>
        <taxon>Bryophyta</taxon>
        <taxon>Bryophytina</taxon>
        <taxon>Bryopsida</taxon>
        <taxon>Dicranidae</taxon>
        <taxon>Pseudoditrichales</taxon>
        <taxon>Ditrichaceae</taxon>
        <taxon>Ceratodon</taxon>
    </lineage>
</organism>
<evidence type="ECO:0000313" key="2">
    <source>
        <dbReference type="Proteomes" id="UP000822688"/>
    </source>
</evidence>
<dbReference type="EMBL" id="CM026430">
    <property type="protein sequence ID" value="KAG0562195.1"/>
    <property type="molecule type" value="Genomic_DNA"/>
</dbReference>
<evidence type="ECO:0000313" key="1">
    <source>
        <dbReference type="EMBL" id="KAG0562193.1"/>
    </source>
</evidence>
<accession>A0A8T0GTF0</accession>
<dbReference type="EMBL" id="CM026430">
    <property type="protein sequence ID" value="KAG0562194.1"/>
    <property type="molecule type" value="Genomic_DNA"/>
</dbReference>
<proteinExistence type="predicted"/>
<name>A0A8T0GTF0_CERPU</name>
<dbReference type="Proteomes" id="UP000822688">
    <property type="component" value="Chromosome 9"/>
</dbReference>
<dbReference type="EMBL" id="CM026430">
    <property type="protein sequence ID" value="KAG0562193.1"/>
    <property type="molecule type" value="Genomic_DNA"/>
</dbReference>
<dbReference type="PANTHER" id="PTHR36513:SF1">
    <property type="entry name" value="TRANSMEMBRANE PROTEIN"/>
    <property type="match status" value="1"/>
</dbReference>